<dbReference type="Gene3D" id="1.25.10.20">
    <property type="entry name" value="Vitellinogen, superhelical"/>
    <property type="match status" value="1"/>
</dbReference>
<dbReference type="InterPro" id="IPR015816">
    <property type="entry name" value="Vitellinogen_b-sht_N"/>
</dbReference>
<reference evidence="11" key="1">
    <citation type="submission" date="2025-08" db="UniProtKB">
        <authorList>
            <consortium name="RefSeq"/>
        </authorList>
    </citation>
    <scope>IDENTIFICATION</scope>
    <source>
        <tissue evidence="11">Total insect</tissue>
    </source>
</reference>
<feature type="compositionally biased region" description="Low complexity" evidence="6">
    <location>
        <begin position="516"/>
        <end position="536"/>
    </location>
</feature>
<comment type="caution">
    <text evidence="5">Lacks conserved residue(s) required for the propagation of feature annotation.</text>
</comment>
<feature type="compositionally biased region" description="Basic residues" evidence="6">
    <location>
        <begin position="556"/>
        <end position="566"/>
    </location>
</feature>
<dbReference type="SUPFAM" id="SSF48431">
    <property type="entry name" value="Lipovitellin-phosvitin complex, superhelical domain"/>
    <property type="match status" value="1"/>
</dbReference>
<evidence type="ECO:0000313" key="10">
    <source>
        <dbReference type="Proteomes" id="UP000515158"/>
    </source>
</evidence>
<keyword evidence="1 7" id="KW-0732">Signal</keyword>
<evidence type="ECO:0000259" key="8">
    <source>
        <dbReference type="PROSITE" id="PS51211"/>
    </source>
</evidence>
<evidence type="ECO:0000256" key="7">
    <source>
        <dbReference type="SAM" id="SignalP"/>
    </source>
</evidence>
<name>A0A6P8YSF5_THRPL</name>
<dbReference type="PANTHER" id="PTHR23345:SF15">
    <property type="entry name" value="VITELLOGENIN 1-RELATED"/>
    <property type="match status" value="1"/>
</dbReference>
<dbReference type="Proteomes" id="UP000515158">
    <property type="component" value="Unplaced"/>
</dbReference>
<dbReference type="InterPro" id="IPR015819">
    <property type="entry name" value="Lipid_transp_b-sht_shell"/>
</dbReference>
<gene>
    <name evidence="11" type="primary">LOC117644541</name>
</gene>
<evidence type="ECO:0000256" key="6">
    <source>
        <dbReference type="SAM" id="MobiDB-lite"/>
    </source>
</evidence>
<feature type="signal peptide" evidence="7">
    <location>
        <begin position="1"/>
        <end position="20"/>
    </location>
</feature>
<accession>A0A6P8YSF5</accession>
<dbReference type="Pfam" id="PF00094">
    <property type="entry name" value="VWD"/>
    <property type="match status" value="1"/>
</dbReference>
<dbReference type="SMART" id="SM00638">
    <property type="entry name" value="LPD_N"/>
    <property type="match status" value="1"/>
</dbReference>
<dbReference type="KEGG" id="tpal:117644541"/>
<dbReference type="PROSITE" id="PS51233">
    <property type="entry name" value="VWFD"/>
    <property type="match status" value="1"/>
</dbReference>
<feature type="compositionally biased region" description="Low complexity" evidence="6">
    <location>
        <begin position="1320"/>
        <end position="1362"/>
    </location>
</feature>
<sequence>MALSTVALVLLVSAIGASTATSSNGVQWKPRPRMEYEFELNGRSLAGLPALQGQYSGVQYAGRVRVQGLTADTAIIRLEKMSWSALHARMQSGWWSAEPQGNATLSGHGHMASMPMPLSGSSAVARFHDGQVQTVLVSREARDWEVNLLQGVLGHMQIQAGSSGNSLHGKEQHSEQGVYRVLENGVSGRCMVQYEVSPTNAPAEASAAEAKMCAGKPYVQITKTKNFTDCEQYAEQSRGLPRCSPAGNSCASLWARNTLTQLVGCGAGADLQLVQAVSSSSMQAELQTREESRAVVHSSVNMTLVRAQPVRERLATPKDGVVLNGLGYRVGGKQVNGAYGLDSDYSDSSEEGDDSVEVIRHPQQQNQAASSESSSSDSDDTSESASAAQKHKKASSHKKNSNDQQNHKSQKHKNQQDSSSSEEDNNSAKHNSRKYKNQQDSSASDSSSSSEEDNASAKHNSRKHKNQKASSSEEDSNSDNNAKHHSRKHKNQQDSSEENSNNYNAKHNSRKHKSQQDSSSEENNNSDNNSDNNAKQNSRKHKNQQASSSEESAKHMNGRLSRKPRSAKSNNNKQGSDEAAVEDVFAGVLSPAAVQQNATLRAALQKRVAEEVNKAGAELRRQDGPAPRTMERVSMAIRVARALSADQLRAVRDQLHAQEAKELFRDILAMCGSTACVQETVAMIKDRKMSAVAAQMALASLADRVSVPTRNILKHVQDLYQSSSDQQVKIAAALAVGNLAGRASRSVAASAADFLGEQLAAASQASKGSKAALRAPLAAALGSTGTPQAAQALIKVAKNAKNAPYQRAQAILALRASASRAPAVVRDALLALFHDPTEPAPVRMAAVSLLVYLRPSLPLWQRLAISTFYEPNMAVCSYVWATIHSFAQLQDPAFRQQTQFARLALPLTRRSPQGAHLAFNVVAASVDAHLDRMVHEHVSMMAPADAANAYYRRVARRSGVSSLDQEVDMWGANPDELLQAAMDAVFGRQDKASARPVVDNKAVPAFHATRTIHDKLSIVRRRLQDPQGHLRLTLKPFVNNLFVPFDKDTPSQIAKAAGSLMDKLRSETRFHAQQMGGEELSMAAVTEMGFPVNFRIQAPWLVRAEGSAQVHRNHSANANITCIYTSGLSAQLSVQPSWTTREYLAAVNGHALIQLPATAVSAQMNATDGRVSVRVEPGHDAGSTVLARIATQPLTSALDLSRGELATESGAAHNASRDAPTAPMAAQTVELSPWEDVSLSLRAPVDKAALVAWLQDSRTVLGFPVLGRPLSASRIELVAARPRAVNVSLALVKGVMQSGDLQVVYPASLRPSDAAPAQPEYPSTTTEYPSTSTTTPAPTTTSTTEYPSTTTAAPAVVRTPRASNGAHGSRGKNGSLYEDDGEVDFTRSLFNATTLNPYSNRVNGSNELYVLSQVLGGMSGGRGYVVGVNVSAEAAADKTASSYSAFWTFGANLGGRLVRTGLFGRSDADNAQVAATGAVLKDVPARADLHAALRQLPAVMVKAEYVQVDASAAKKVVTAVMETDRSAAQSRRLQQAALEQYCVPKDASHAKNASVAVSRACREVLGAANTPDQFNVTLNYNSAADESWGGAVHGALQAARAYLWNQGNIMVDTLAAGNNNELGGGITVQADGTLNGWLQTPRTLTRMAGAKAPVAGTLIQAAHKETGDFCGVSATRLVTLDGAMGDMKLGDCWHVLAKDCSGKSRVAVLAKADKGKAEHMEVEINIDNYQIARLFPDGSATLNGQAVFNSSDNAGAAVAVRDADDVDVLQMVRGEDGAVNVKLADHGMSLVYGNSSVVIQAGASLRGRLCGMCGNFDASAAGDMLNPKNKAEKTVQAFADSYAIKDAQCSKGRQ</sequence>
<keyword evidence="3" id="KW-1015">Disulfide bond</keyword>
<organism evidence="11">
    <name type="scientific">Thrips palmi</name>
    <name type="common">Melon thrips</name>
    <dbReference type="NCBI Taxonomy" id="161013"/>
    <lineage>
        <taxon>Eukaryota</taxon>
        <taxon>Metazoa</taxon>
        <taxon>Ecdysozoa</taxon>
        <taxon>Arthropoda</taxon>
        <taxon>Hexapoda</taxon>
        <taxon>Insecta</taxon>
        <taxon>Pterygota</taxon>
        <taxon>Neoptera</taxon>
        <taxon>Paraneoptera</taxon>
        <taxon>Thysanoptera</taxon>
        <taxon>Terebrantia</taxon>
        <taxon>Thripoidea</taxon>
        <taxon>Thripidae</taxon>
        <taxon>Thrips</taxon>
    </lineage>
</organism>
<feature type="chain" id="PRO_5027537705" evidence="7">
    <location>
        <begin position="21"/>
        <end position="1854"/>
    </location>
</feature>
<feature type="compositionally biased region" description="Basic residues" evidence="6">
    <location>
        <begin position="389"/>
        <end position="399"/>
    </location>
</feature>
<feature type="domain" description="VWFD" evidence="9">
    <location>
        <begin position="1668"/>
        <end position="1850"/>
    </location>
</feature>
<dbReference type="GeneID" id="117644541"/>
<evidence type="ECO:0000259" key="9">
    <source>
        <dbReference type="PROSITE" id="PS51233"/>
    </source>
</evidence>
<dbReference type="Gene3D" id="2.30.230.10">
    <property type="entry name" value="Lipovitellin, beta-sheet shell regions, chain A"/>
    <property type="match status" value="1"/>
</dbReference>
<evidence type="ECO:0000313" key="11">
    <source>
        <dbReference type="RefSeq" id="XP_034239981.1"/>
    </source>
</evidence>
<dbReference type="OrthoDB" id="160294at2759"/>
<dbReference type="GO" id="GO:0005319">
    <property type="term" value="F:lipid transporter activity"/>
    <property type="evidence" value="ECO:0007669"/>
    <property type="project" value="InterPro"/>
</dbReference>
<dbReference type="InterPro" id="IPR050733">
    <property type="entry name" value="Vitellogenin/Apolipophorin"/>
</dbReference>
<dbReference type="SUPFAM" id="SSF56968">
    <property type="entry name" value="Lipovitellin-phosvitin complex, beta-sheet shell regions"/>
    <property type="match status" value="1"/>
</dbReference>
<feature type="region of interest" description="Disordered" evidence="6">
    <location>
        <begin position="1311"/>
        <end position="1378"/>
    </location>
</feature>
<dbReference type="RefSeq" id="XP_034239981.1">
    <property type="nucleotide sequence ID" value="XM_034384090.1"/>
</dbReference>
<evidence type="ECO:0000256" key="3">
    <source>
        <dbReference type="ARBA" id="ARBA00023157"/>
    </source>
</evidence>
<evidence type="ECO:0000256" key="2">
    <source>
        <dbReference type="ARBA" id="ARBA00022761"/>
    </source>
</evidence>
<feature type="compositionally biased region" description="Low complexity" evidence="6">
    <location>
        <begin position="438"/>
        <end position="449"/>
    </location>
</feature>
<dbReference type="PROSITE" id="PS51211">
    <property type="entry name" value="VITELLOGENIN"/>
    <property type="match status" value="1"/>
</dbReference>
<feature type="compositionally biased region" description="Acidic residues" evidence="6">
    <location>
        <begin position="344"/>
        <end position="356"/>
    </location>
</feature>
<proteinExistence type="predicted"/>
<evidence type="ECO:0000256" key="1">
    <source>
        <dbReference type="ARBA" id="ARBA00022729"/>
    </source>
</evidence>
<keyword evidence="2" id="KW-0758">Storage protein</keyword>
<feature type="domain" description="Vitellogenin" evidence="8">
    <location>
        <begin position="28"/>
        <end position="954"/>
    </location>
</feature>
<dbReference type="InterPro" id="IPR011030">
    <property type="entry name" value="Lipovitellin_superhlx_dom"/>
</dbReference>
<dbReference type="InterPro" id="IPR001747">
    <property type="entry name" value="Vitellogenin_N"/>
</dbReference>
<dbReference type="SMART" id="SM00216">
    <property type="entry name" value="VWD"/>
    <property type="match status" value="1"/>
</dbReference>
<evidence type="ECO:0000256" key="5">
    <source>
        <dbReference type="PROSITE-ProRule" id="PRU00557"/>
    </source>
</evidence>
<keyword evidence="4" id="KW-0325">Glycoprotein</keyword>
<dbReference type="InParanoid" id="A0A6P8YSF5"/>
<protein>
    <submittedName>
        <fullName evidence="11">Uncharacterized protein LOC117644541</fullName>
    </submittedName>
</protein>
<keyword evidence="10" id="KW-1185">Reference proteome</keyword>
<dbReference type="InterPro" id="IPR001846">
    <property type="entry name" value="VWF_type-D"/>
</dbReference>
<feature type="region of interest" description="Disordered" evidence="6">
    <location>
        <begin position="333"/>
        <end position="578"/>
    </location>
</feature>
<dbReference type="PANTHER" id="PTHR23345">
    <property type="entry name" value="VITELLOGENIN-RELATED"/>
    <property type="match status" value="1"/>
</dbReference>
<dbReference type="Pfam" id="PF01347">
    <property type="entry name" value="Vitellogenin_N"/>
    <property type="match status" value="1"/>
</dbReference>
<evidence type="ECO:0000256" key="4">
    <source>
        <dbReference type="ARBA" id="ARBA00023180"/>
    </source>
</evidence>